<accession>F9DT88</accession>
<reference evidence="1 2" key="1">
    <citation type="submission" date="2011-04" db="EMBL/GenBank/DDBJ databases">
        <authorList>
            <person name="Muzny D."/>
            <person name="Qin X."/>
            <person name="Deng J."/>
            <person name="Jiang H."/>
            <person name="Liu Y."/>
            <person name="Qu J."/>
            <person name="Song X.-Z."/>
            <person name="Zhang L."/>
            <person name="Thornton R."/>
            <person name="Coyle M."/>
            <person name="Francisco L."/>
            <person name="Jackson L."/>
            <person name="Javaid M."/>
            <person name="Korchina V."/>
            <person name="Kovar C."/>
            <person name="Mata R."/>
            <person name="Mathew T."/>
            <person name="Ngo R."/>
            <person name="Nguyen L."/>
            <person name="Nguyen N."/>
            <person name="Okwuonu G."/>
            <person name="Ongeri F."/>
            <person name="Pham C."/>
            <person name="Simmons D."/>
            <person name="Wilczek-Boney K."/>
            <person name="Hale W."/>
            <person name="Jakkamsetti A."/>
            <person name="Pham P."/>
            <person name="Ruth R."/>
            <person name="San Lucas F."/>
            <person name="Warren J."/>
            <person name="Zhang J."/>
            <person name="Zhao Z."/>
            <person name="Zhou C."/>
            <person name="Zhu D."/>
            <person name="Lee S."/>
            <person name="Bess C."/>
            <person name="Blankenburg K."/>
            <person name="Forbes L."/>
            <person name="Fu Q."/>
            <person name="Gubbala S."/>
            <person name="Hirani K."/>
            <person name="Jayaseelan J.C."/>
            <person name="Lara F."/>
            <person name="Munidasa M."/>
            <person name="Palculict T."/>
            <person name="Patil S."/>
            <person name="Pu L.-L."/>
            <person name="Saada N."/>
            <person name="Tang L."/>
            <person name="Weissenberger G."/>
            <person name="Zhu Y."/>
            <person name="Hemphill L."/>
            <person name="Shang Y."/>
            <person name="Youmans B."/>
            <person name="Ayvaz T."/>
            <person name="Ross M."/>
            <person name="Santibanez J."/>
            <person name="Aqrawi P."/>
            <person name="Gross S."/>
            <person name="Joshi V."/>
            <person name="Fowler G."/>
            <person name="Nazareth L."/>
            <person name="Reid J."/>
            <person name="Worley K."/>
            <person name="Petrosino J."/>
            <person name="Highlander S."/>
            <person name="Gibbs R."/>
        </authorList>
    </citation>
    <scope>NUCLEOTIDE SEQUENCE [LARGE SCALE GENOMIC DNA]</scope>
    <source>
        <strain evidence="1 2">2681</strain>
    </source>
</reference>
<sequence length="49" mass="5499">MLALIQQSIGWYEDGIGPNSCQPIAVFVKTTKGDLNISFLFLQFVNHFP</sequence>
<organism evidence="1 2">
    <name type="scientific">Sporosarcina newyorkensis 2681</name>
    <dbReference type="NCBI Taxonomy" id="1027292"/>
    <lineage>
        <taxon>Bacteria</taxon>
        <taxon>Bacillati</taxon>
        <taxon>Bacillota</taxon>
        <taxon>Bacilli</taxon>
        <taxon>Bacillales</taxon>
        <taxon>Caryophanaceae</taxon>
        <taxon>Sporosarcina</taxon>
    </lineage>
</organism>
<dbReference type="GO" id="GO:0016491">
    <property type="term" value="F:oxidoreductase activity"/>
    <property type="evidence" value="ECO:0007669"/>
    <property type="project" value="UniProtKB-KW"/>
</dbReference>
<keyword evidence="1" id="KW-0560">Oxidoreductase</keyword>
<dbReference type="Proteomes" id="UP000005316">
    <property type="component" value="Unassembled WGS sequence"/>
</dbReference>
<name>F9DT88_9BACL</name>
<dbReference type="AlphaFoldDB" id="F9DT88"/>
<evidence type="ECO:0000313" key="1">
    <source>
        <dbReference type="EMBL" id="EGQ26004.1"/>
    </source>
</evidence>
<dbReference type="EC" id="1.6.99.5" evidence="1"/>
<gene>
    <name evidence="1" type="primary">nuoH</name>
    <name evidence="1" type="ORF">HMPREF9372_2019</name>
</gene>
<dbReference type="EMBL" id="AFPZ01000064">
    <property type="protein sequence ID" value="EGQ26004.1"/>
    <property type="molecule type" value="Genomic_DNA"/>
</dbReference>
<proteinExistence type="predicted"/>
<protein>
    <submittedName>
        <fullName evidence="1">NADH-quinone oxidoreductase subunit H</fullName>
        <ecNumber evidence="1">1.6.99.5</ecNumber>
    </submittedName>
</protein>
<comment type="caution">
    <text evidence="1">The sequence shown here is derived from an EMBL/GenBank/DDBJ whole genome shotgun (WGS) entry which is preliminary data.</text>
</comment>
<dbReference type="HOGENOM" id="CLU_3140867_0_0_9"/>
<evidence type="ECO:0000313" key="2">
    <source>
        <dbReference type="Proteomes" id="UP000005316"/>
    </source>
</evidence>